<dbReference type="EMBL" id="SMDR01000003">
    <property type="protein sequence ID" value="TNJ33228.1"/>
    <property type="molecule type" value="Genomic_DNA"/>
</dbReference>
<evidence type="ECO:0000256" key="1">
    <source>
        <dbReference type="SAM" id="MobiDB-lite"/>
    </source>
</evidence>
<keyword evidence="3" id="KW-1185">Reference proteome</keyword>
<keyword evidence="2" id="KW-0969">Cilium</keyword>
<feature type="compositionally biased region" description="Polar residues" evidence="1">
    <location>
        <begin position="244"/>
        <end position="255"/>
    </location>
</feature>
<evidence type="ECO:0000313" key="3">
    <source>
        <dbReference type="Proteomes" id="UP000305760"/>
    </source>
</evidence>
<dbReference type="Proteomes" id="UP000305760">
    <property type="component" value="Unassembled WGS sequence"/>
</dbReference>
<feature type="region of interest" description="Disordered" evidence="1">
    <location>
        <begin position="229"/>
        <end position="255"/>
    </location>
</feature>
<keyword evidence="2" id="KW-0282">Flagellum</keyword>
<accession>A0A5C4RQ97</accession>
<sequence>MDGARLRWIGATRGKRLLAVMNAIGSEWKAQWSTADVQVGFERASVSAPAPGACEMDWHEISGARGTVRLYCSGDTSGRLGALLAGTGIDDGLGIAYGIGRRSLAALAGALCGADSAKIDPPIGSSDAPRLARDGSFAVWLRIEDLVLGLVLDGGVCDALVPPEPPGQEALQPRLAAVAQESACFEVVLDLGRASVQQMLSLRAGEMIRTMVRIDAPLRAVTPQGREALRGPLTSMDGRRAIQKSRTQTTQEKTR</sequence>
<comment type="caution">
    <text evidence="2">The sequence shown here is derived from an EMBL/GenBank/DDBJ whole genome shotgun (WGS) entry which is preliminary data.</text>
</comment>
<reference evidence="2 3" key="1">
    <citation type="submission" date="2019-03" db="EMBL/GenBank/DDBJ databases">
        <title>Arenimonas daejeonensis sp. nov., isolated from compost.</title>
        <authorList>
            <person name="Jeon C.O."/>
        </authorList>
    </citation>
    <scope>NUCLEOTIDE SEQUENCE [LARGE SCALE GENOMIC DNA]</scope>
    <source>
        <strain evidence="2 3">R29</strain>
    </source>
</reference>
<name>A0A5C4RQ97_9GAMM</name>
<dbReference type="OrthoDB" id="9902922at2"/>
<dbReference type="RefSeq" id="WP_139449488.1">
    <property type="nucleotide sequence ID" value="NZ_SMDR01000003.1"/>
</dbReference>
<organism evidence="2 3">
    <name type="scientific">Arenimonas terrae</name>
    <dbReference type="NCBI Taxonomy" id="2546226"/>
    <lineage>
        <taxon>Bacteria</taxon>
        <taxon>Pseudomonadati</taxon>
        <taxon>Pseudomonadota</taxon>
        <taxon>Gammaproteobacteria</taxon>
        <taxon>Lysobacterales</taxon>
        <taxon>Lysobacteraceae</taxon>
        <taxon>Arenimonas</taxon>
    </lineage>
</organism>
<protein>
    <submittedName>
        <fullName evidence="2">FliM/FliN family flagellar motor switch protein</fullName>
    </submittedName>
</protein>
<gene>
    <name evidence="2" type="ORF">E1B00_13090</name>
</gene>
<dbReference type="AlphaFoldDB" id="A0A5C4RQ97"/>
<evidence type="ECO:0000313" key="2">
    <source>
        <dbReference type="EMBL" id="TNJ33228.1"/>
    </source>
</evidence>
<keyword evidence="2" id="KW-0966">Cell projection</keyword>
<proteinExistence type="predicted"/>